<evidence type="ECO:0000313" key="8">
    <source>
        <dbReference type="EMBL" id="SCU79312.1"/>
    </source>
</evidence>
<feature type="transmembrane region" description="Helical" evidence="7">
    <location>
        <begin position="60"/>
        <end position="77"/>
    </location>
</feature>
<feature type="transmembrane region" description="Helical" evidence="7">
    <location>
        <begin position="172"/>
        <end position="194"/>
    </location>
</feature>
<evidence type="ECO:0000256" key="2">
    <source>
        <dbReference type="ARBA" id="ARBA00008335"/>
    </source>
</evidence>
<feature type="region of interest" description="Disordered" evidence="6">
    <location>
        <begin position="220"/>
        <end position="248"/>
    </location>
</feature>
<evidence type="ECO:0000256" key="3">
    <source>
        <dbReference type="ARBA" id="ARBA00022692"/>
    </source>
</evidence>
<keyword evidence="9" id="KW-1185">Reference proteome</keyword>
<protein>
    <submittedName>
        <fullName evidence="8">LANO_0A05798g1_1</fullName>
    </submittedName>
</protein>
<dbReference type="PANTHER" id="PTHR23501:SF198">
    <property type="entry name" value="AZOLE RESISTANCE PROTEIN 1-RELATED"/>
    <property type="match status" value="1"/>
</dbReference>
<dbReference type="GO" id="GO:0022857">
    <property type="term" value="F:transmembrane transporter activity"/>
    <property type="evidence" value="ECO:0007669"/>
    <property type="project" value="TreeGrafter"/>
</dbReference>
<keyword evidence="4 7" id="KW-1133">Transmembrane helix</keyword>
<dbReference type="OrthoDB" id="10021397at2759"/>
<accession>A0A1G4IR68</accession>
<gene>
    <name evidence="8" type="ORF">LANO_0A05798G</name>
</gene>
<evidence type="ECO:0000256" key="6">
    <source>
        <dbReference type="SAM" id="MobiDB-lite"/>
    </source>
</evidence>
<evidence type="ECO:0000256" key="1">
    <source>
        <dbReference type="ARBA" id="ARBA00004141"/>
    </source>
</evidence>
<sequence>MNESPTSASMHMWAFLVPAIVVLIGLGKINRQYGIIKPLAVIGGIAVLLVLTLLKGTSSLGQTIGYCILPGIAFAAVKQSAMLSAQVQIEKNDPNFRQKFIEVTALNTFAKAIGISFGGIMATMIFTTSVKNQLVNVDFAVPTFTNIEQLIAYHAKHFDGGSSPLAKVFTKAVQNVFFAALGCSALAFVFSIFMSNKRLFVGPKPNNPTDIEQETIVVNKSHAEAEKSHDEDSTKNYVASIAPDSAAT</sequence>
<keyword evidence="3 7" id="KW-0812">Transmembrane</keyword>
<proteinExistence type="inferred from homology"/>
<evidence type="ECO:0000256" key="4">
    <source>
        <dbReference type="ARBA" id="ARBA00022989"/>
    </source>
</evidence>
<evidence type="ECO:0000256" key="7">
    <source>
        <dbReference type="SAM" id="Phobius"/>
    </source>
</evidence>
<dbReference type="EMBL" id="LT598449">
    <property type="protein sequence ID" value="SCU79312.1"/>
    <property type="molecule type" value="Genomic_DNA"/>
</dbReference>
<organism evidence="8 9">
    <name type="scientific">Lachancea nothofagi CBS 11611</name>
    <dbReference type="NCBI Taxonomy" id="1266666"/>
    <lineage>
        <taxon>Eukaryota</taxon>
        <taxon>Fungi</taxon>
        <taxon>Dikarya</taxon>
        <taxon>Ascomycota</taxon>
        <taxon>Saccharomycotina</taxon>
        <taxon>Saccharomycetes</taxon>
        <taxon>Saccharomycetales</taxon>
        <taxon>Saccharomycetaceae</taxon>
        <taxon>Lachancea</taxon>
    </lineage>
</organism>
<dbReference type="PANTHER" id="PTHR23501">
    <property type="entry name" value="MAJOR FACILITATOR SUPERFAMILY"/>
    <property type="match status" value="1"/>
</dbReference>
<dbReference type="GO" id="GO:0005886">
    <property type="term" value="C:plasma membrane"/>
    <property type="evidence" value="ECO:0007669"/>
    <property type="project" value="TreeGrafter"/>
</dbReference>
<reference evidence="9" key="1">
    <citation type="submission" date="2016-03" db="EMBL/GenBank/DDBJ databases">
        <authorList>
            <person name="Devillers Hugo."/>
        </authorList>
    </citation>
    <scope>NUCLEOTIDE SEQUENCE [LARGE SCALE GENOMIC DNA]</scope>
</reference>
<dbReference type="SUPFAM" id="SSF103473">
    <property type="entry name" value="MFS general substrate transporter"/>
    <property type="match status" value="1"/>
</dbReference>
<dbReference type="InterPro" id="IPR036259">
    <property type="entry name" value="MFS_trans_sf"/>
</dbReference>
<feature type="compositionally biased region" description="Basic and acidic residues" evidence="6">
    <location>
        <begin position="221"/>
        <end position="234"/>
    </location>
</feature>
<dbReference type="Proteomes" id="UP000189911">
    <property type="component" value="Chromosome A"/>
</dbReference>
<keyword evidence="5 7" id="KW-0472">Membrane</keyword>
<feature type="transmembrane region" description="Helical" evidence="7">
    <location>
        <begin position="12"/>
        <end position="29"/>
    </location>
</feature>
<evidence type="ECO:0000313" key="9">
    <source>
        <dbReference type="Proteomes" id="UP000189911"/>
    </source>
</evidence>
<name>A0A1G4IR68_9SACH</name>
<evidence type="ECO:0000256" key="5">
    <source>
        <dbReference type="ARBA" id="ARBA00023136"/>
    </source>
</evidence>
<feature type="transmembrane region" description="Helical" evidence="7">
    <location>
        <begin position="105"/>
        <end position="126"/>
    </location>
</feature>
<comment type="similarity">
    <text evidence="2">Belongs to the major facilitator superfamily.</text>
</comment>
<comment type="subcellular location">
    <subcellularLocation>
        <location evidence="1">Membrane</location>
        <topology evidence="1">Multi-pass membrane protein</topology>
    </subcellularLocation>
</comment>
<dbReference type="AlphaFoldDB" id="A0A1G4IR68"/>
<feature type="transmembrane region" description="Helical" evidence="7">
    <location>
        <begin position="36"/>
        <end position="54"/>
    </location>
</feature>